<evidence type="ECO:0000313" key="2">
    <source>
        <dbReference type="Proteomes" id="UP001057375"/>
    </source>
</evidence>
<feature type="non-terminal residue" evidence="1">
    <location>
        <position position="105"/>
    </location>
</feature>
<feature type="non-terminal residue" evidence="1">
    <location>
        <position position="1"/>
    </location>
</feature>
<accession>A0ABQ5K4Y7</accession>
<comment type="caution">
    <text evidence="1">The sequence shown here is derived from an EMBL/GenBank/DDBJ whole genome shotgun (WGS) entry which is preliminary data.</text>
</comment>
<protein>
    <submittedName>
        <fullName evidence="1">Uncharacterized protein</fullName>
    </submittedName>
</protein>
<organism evidence="1 2">
    <name type="scientific">Aduncisulcus paluster</name>
    <dbReference type="NCBI Taxonomy" id="2918883"/>
    <lineage>
        <taxon>Eukaryota</taxon>
        <taxon>Metamonada</taxon>
        <taxon>Carpediemonas-like organisms</taxon>
        <taxon>Aduncisulcus</taxon>
    </lineage>
</organism>
<dbReference type="EMBL" id="BQXS01007122">
    <property type="protein sequence ID" value="GKT25563.1"/>
    <property type="molecule type" value="Genomic_DNA"/>
</dbReference>
<name>A0ABQ5K4Y7_9EUKA</name>
<sequence length="105" mass="12633">KLDGRKWSEVEEQIALQYGLANMLTPQRVLSDLEDEMHLLWRPHNRGKYLIKDIDEKLFELGDKKRDLVRLRKSFDERLMRKKEVESEIDAVSDHIKEKTLWINN</sequence>
<reference evidence="1" key="1">
    <citation type="submission" date="2022-03" db="EMBL/GenBank/DDBJ databases">
        <title>Draft genome sequence of Aduncisulcus paluster, a free-living microaerophilic Fornicata.</title>
        <authorList>
            <person name="Yuyama I."/>
            <person name="Kume K."/>
            <person name="Tamura T."/>
            <person name="Inagaki Y."/>
            <person name="Hashimoto T."/>
        </authorList>
    </citation>
    <scope>NUCLEOTIDE SEQUENCE</scope>
    <source>
        <strain evidence="1">NY0171</strain>
    </source>
</reference>
<gene>
    <name evidence="1" type="ORF">ADUPG1_004648</name>
</gene>
<proteinExistence type="predicted"/>
<dbReference type="Proteomes" id="UP001057375">
    <property type="component" value="Unassembled WGS sequence"/>
</dbReference>
<evidence type="ECO:0000313" key="1">
    <source>
        <dbReference type="EMBL" id="GKT25563.1"/>
    </source>
</evidence>
<keyword evidence="2" id="KW-1185">Reference proteome</keyword>